<dbReference type="AlphaFoldDB" id="A0ABD0T7C7"/>
<dbReference type="EMBL" id="JBEDNZ010000008">
    <property type="protein sequence ID" value="KAL0839267.1"/>
    <property type="molecule type" value="Genomic_DNA"/>
</dbReference>
<dbReference type="SUPFAM" id="SSF56994">
    <property type="entry name" value="Insulin-like"/>
    <property type="match status" value="1"/>
</dbReference>
<feature type="signal peptide" evidence="7">
    <location>
        <begin position="1"/>
        <end position="21"/>
    </location>
</feature>
<evidence type="ECO:0000313" key="9">
    <source>
        <dbReference type="EMBL" id="KAL0839267.1"/>
    </source>
</evidence>
<evidence type="ECO:0000256" key="4">
    <source>
        <dbReference type="ARBA" id="ARBA00022729"/>
    </source>
</evidence>
<evidence type="ECO:0000256" key="2">
    <source>
        <dbReference type="ARBA" id="ARBA00011207"/>
    </source>
</evidence>
<comment type="similarity">
    <text evidence="1 6">Belongs to the insulin family.</text>
</comment>
<dbReference type="Proteomes" id="UP001549921">
    <property type="component" value="Unassembled WGS sequence"/>
</dbReference>
<gene>
    <name evidence="9" type="ORF">ABMA28_016027</name>
</gene>
<dbReference type="SMART" id="SM00078">
    <property type="entry name" value="IlGF"/>
    <property type="match status" value="1"/>
</dbReference>
<dbReference type="Pfam" id="PF00049">
    <property type="entry name" value="Insulin"/>
    <property type="match status" value="1"/>
</dbReference>
<keyword evidence="6" id="KW-0964">Secreted</keyword>
<comment type="subunit">
    <text evidence="2">Heterodimer of a B chain and an A chain linked by two disulfide bonds.</text>
</comment>
<dbReference type="PROSITE" id="PS00262">
    <property type="entry name" value="INSULIN"/>
    <property type="match status" value="1"/>
</dbReference>
<accession>A0ABD0T7C7</accession>
<evidence type="ECO:0000256" key="5">
    <source>
        <dbReference type="ARBA" id="ARBA00023157"/>
    </source>
</evidence>
<dbReference type="InterPro" id="IPR016179">
    <property type="entry name" value="Insulin-like"/>
</dbReference>
<dbReference type="PANTHER" id="PTHR13647:SF4">
    <property type="entry name" value="INSULIN-LIKE PEPTIDE 1-RELATED"/>
    <property type="match status" value="1"/>
</dbReference>
<dbReference type="PRINTS" id="PR00276">
    <property type="entry name" value="INSULINFAMLY"/>
</dbReference>
<keyword evidence="5" id="KW-1015">Disulfide bond</keyword>
<feature type="chain" id="PRO_5044837344" description="Insulin-like domain-containing protein" evidence="7">
    <location>
        <begin position="22"/>
        <end position="125"/>
    </location>
</feature>
<protein>
    <recommendedName>
        <fullName evidence="8">Insulin-like domain-containing protein</fullName>
    </recommendedName>
</protein>
<feature type="domain" description="Insulin-like" evidence="8">
    <location>
        <begin position="36"/>
        <end position="125"/>
    </location>
</feature>
<comment type="caution">
    <text evidence="9">The sequence shown here is derived from an EMBL/GenBank/DDBJ whole genome shotgun (WGS) entry which is preliminary data.</text>
</comment>
<dbReference type="InterPro" id="IPR022352">
    <property type="entry name" value="Ins/IGF/rlx"/>
</dbReference>
<reference evidence="9 10" key="1">
    <citation type="submission" date="2024-06" db="EMBL/GenBank/DDBJ databases">
        <title>A chromosome-level genome assembly of beet webworm, Loxostege sticticalis.</title>
        <authorList>
            <person name="Zhang Y."/>
        </authorList>
    </citation>
    <scope>NUCLEOTIDE SEQUENCE [LARGE SCALE GENOMIC DNA]</scope>
    <source>
        <strain evidence="9">AQ028</strain>
        <tissue evidence="9">Male pupae</tissue>
    </source>
</reference>
<evidence type="ECO:0000313" key="10">
    <source>
        <dbReference type="Proteomes" id="UP001549921"/>
    </source>
</evidence>
<keyword evidence="3" id="KW-0165">Cleavage on pair of basic residues</keyword>
<evidence type="ECO:0000256" key="6">
    <source>
        <dbReference type="RuleBase" id="RU000406"/>
    </source>
</evidence>
<evidence type="ECO:0000259" key="8">
    <source>
        <dbReference type="SMART" id="SM00078"/>
    </source>
</evidence>
<name>A0ABD0T7C7_LOXSC</name>
<keyword evidence="4 7" id="KW-0732">Signal</keyword>
<dbReference type="CDD" id="cd04366">
    <property type="entry name" value="IlGF_insulin_bombyxin_like"/>
    <property type="match status" value="1"/>
</dbReference>
<dbReference type="Gene3D" id="1.10.100.10">
    <property type="entry name" value="Insulin-like"/>
    <property type="match status" value="1"/>
</dbReference>
<dbReference type="InterPro" id="IPR022353">
    <property type="entry name" value="Insulin_CS"/>
</dbReference>
<dbReference type="PANTHER" id="PTHR13647">
    <property type="entry name" value="INSULIN-LIKE PEPTIDE 2-RELATED"/>
    <property type="match status" value="1"/>
</dbReference>
<sequence>MKFQYLFAILAFSATISYCTGHIGGGQLLQQNEGPKMYCGRNLARMLAVLCFDEGGIGKRSESGTMYEAILSPYYKSQDTDLDWPWMSLHKARSMGLPSRGKRFPGVVNECCEKACSINELMTYC</sequence>
<evidence type="ECO:0000256" key="1">
    <source>
        <dbReference type="ARBA" id="ARBA00009034"/>
    </source>
</evidence>
<evidence type="ECO:0000256" key="7">
    <source>
        <dbReference type="SAM" id="SignalP"/>
    </source>
</evidence>
<proteinExistence type="inferred from homology"/>
<dbReference type="GO" id="GO:0005576">
    <property type="term" value="C:extracellular region"/>
    <property type="evidence" value="ECO:0007669"/>
    <property type="project" value="UniProtKB-SubCell"/>
</dbReference>
<dbReference type="InterPro" id="IPR036438">
    <property type="entry name" value="Insulin-like_sf"/>
</dbReference>
<evidence type="ECO:0000256" key="3">
    <source>
        <dbReference type="ARBA" id="ARBA00022685"/>
    </source>
</evidence>
<comment type="subcellular location">
    <subcellularLocation>
        <location evidence="6">Secreted</location>
    </subcellularLocation>
</comment>
<organism evidence="9 10">
    <name type="scientific">Loxostege sticticalis</name>
    <name type="common">Beet webworm moth</name>
    <dbReference type="NCBI Taxonomy" id="481309"/>
    <lineage>
        <taxon>Eukaryota</taxon>
        <taxon>Metazoa</taxon>
        <taxon>Ecdysozoa</taxon>
        <taxon>Arthropoda</taxon>
        <taxon>Hexapoda</taxon>
        <taxon>Insecta</taxon>
        <taxon>Pterygota</taxon>
        <taxon>Neoptera</taxon>
        <taxon>Endopterygota</taxon>
        <taxon>Lepidoptera</taxon>
        <taxon>Glossata</taxon>
        <taxon>Ditrysia</taxon>
        <taxon>Pyraloidea</taxon>
        <taxon>Crambidae</taxon>
        <taxon>Pyraustinae</taxon>
        <taxon>Loxostege</taxon>
    </lineage>
</organism>